<protein>
    <submittedName>
        <fullName evidence="9">Glutamine synthetase family protein</fullName>
    </submittedName>
</protein>
<dbReference type="GO" id="GO:0005524">
    <property type="term" value="F:ATP binding"/>
    <property type="evidence" value="ECO:0007669"/>
    <property type="project" value="UniProtKB-KW"/>
</dbReference>
<evidence type="ECO:0000256" key="6">
    <source>
        <dbReference type="RuleBase" id="RU000384"/>
    </source>
</evidence>
<comment type="caution">
    <text evidence="9">The sequence shown here is derived from an EMBL/GenBank/DDBJ whole genome shotgun (WGS) entry which is preliminary data.</text>
</comment>
<gene>
    <name evidence="9" type="ORF">LKD71_06510</name>
</gene>
<evidence type="ECO:0000256" key="2">
    <source>
        <dbReference type="ARBA" id="ARBA00022598"/>
    </source>
</evidence>
<dbReference type="RefSeq" id="WP_227614798.1">
    <property type="nucleotide sequence ID" value="NZ_JAJEPR010000008.1"/>
</dbReference>
<dbReference type="AlphaFoldDB" id="A0AAE3DRX6"/>
<dbReference type="PANTHER" id="PTHR43785">
    <property type="entry name" value="GAMMA-GLUTAMYLPUTRESCINE SYNTHETASE"/>
    <property type="match status" value="1"/>
</dbReference>
<dbReference type="GO" id="GO:0004356">
    <property type="term" value="F:glutamine synthetase activity"/>
    <property type="evidence" value="ECO:0007669"/>
    <property type="project" value="InterPro"/>
</dbReference>
<dbReference type="SMART" id="SM01230">
    <property type="entry name" value="Gln-synt_C"/>
    <property type="match status" value="1"/>
</dbReference>
<evidence type="ECO:0000259" key="8">
    <source>
        <dbReference type="PROSITE" id="PS51987"/>
    </source>
</evidence>
<keyword evidence="4" id="KW-0067">ATP-binding</keyword>
<dbReference type="InterPro" id="IPR008147">
    <property type="entry name" value="Gln_synt_N"/>
</dbReference>
<dbReference type="Proteomes" id="UP001197875">
    <property type="component" value="Unassembled WGS sequence"/>
</dbReference>
<feature type="domain" description="GS beta-grasp" evidence="7">
    <location>
        <begin position="16"/>
        <end position="101"/>
    </location>
</feature>
<evidence type="ECO:0000313" key="9">
    <source>
        <dbReference type="EMBL" id="MCC2189455.1"/>
    </source>
</evidence>
<dbReference type="Gene3D" id="3.30.590.10">
    <property type="entry name" value="Glutamine synthetase/guanido kinase, catalytic domain"/>
    <property type="match status" value="1"/>
</dbReference>
<evidence type="ECO:0000256" key="1">
    <source>
        <dbReference type="ARBA" id="ARBA00009897"/>
    </source>
</evidence>
<keyword evidence="10" id="KW-1185">Reference proteome</keyword>
<dbReference type="PROSITE" id="PS51987">
    <property type="entry name" value="GS_CATALYTIC"/>
    <property type="match status" value="1"/>
</dbReference>
<sequence>MEQYSREEILNIVEEEDVEFIRLQFTDMFGTMKNIAIPAGKLPKAMDDRCIIDASSIEGFIRTEESEMYLRPDLATFSILPWRPQQGKVARLICDLIRTDGTPYEGSPRYLLKEVLKKAESLGYTLKVNTECEFFLFHTDDNGIPTTITHERAGYLDLSPVDLGENARRDIVLTLEEMGYEVESSRHQIAPGQHEVEFCMDDALETADKIMTVKTAIRTIAKRHGLHATFMPKPKAGVDGSGMHIHLSLFKDGKNVFYDPDSEDGLSSDAYAFLAGILKHIKGMTAFCNPLVNSYKRLTTGFEAPSQIYWSKSERASLVKIPFQRGQETRIELRSPDGAANPYVVFALCLAAGLEGTEEQMKPQKEGRTEETELLPTNLSEALKAMKEDPLMEEILGRRFLKIYNQAKEKEWMSYMEQISMWELEQYLYKI</sequence>
<dbReference type="Gene3D" id="3.10.20.70">
    <property type="entry name" value="Glutamine synthetase, N-terminal domain"/>
    <property type="match status" value="1"/>
</dbReference>
<evidence type="ECO:0000256" key="5">
    <source>
        <dbReference type="PROSITE-ProRule" id="PRU01330"/>
    </source>
</evidence>
<dbReference type="SUPFAM" id="SSF54368">
    <property type="entry name" value="Glutamine synthetase, N-terminal domain"/>
    <property type="match status" value="1"/>
</dbReference>
<keyword evidence="2" id="KW-0436">Ligase</keyword>
<dbReference type="InterPro" id="IPR014746">
    <property type="entry name" value="Gln_synth/guanido_kin_cat_dom"/>
</dbReference>
<organism evidence="9 10">
    <name type="scientific">Fusicatenibacter faecihominis</name>
    <dbReference type="NCBI Taxonomy" id="2881276"/>
    <lineage>
        <taxon>Bacteria</taxon>
        <taxon>Bacillati</taxon>
        <taxon>Bacillota</taxon>
        <taxon>Clostridia</taxon>
        <taxon>Lachnospirales</taxon>
        <taxon>Lachnospiraceae</taxon>
        <taxon>Fusicatenibacter</taxon>
    </lineage>
</organism>
<accession>A0AAE3DRX6</accession>
<dbReference type="PANTHER" id="PTHR43785:SF12">
    <property type="entry name" value="TYPE-1 GLUTAMINE SYNTHETASE 2"/>
    <property type="match status" value="1"/>
</dbReference>
<evidence type="ECO:0000313" key="10">
    <source>
        <dbReference type="Proteomes" id="UP001197875"/>
    </source>
</evidence>
<dbReference type="PROSITE" id="PS51986">
    <property type="entry name" value="GS_BETA_GRASP"/>
    <property type="match status" value="1"/>
</dbReference>
<dbReference type="Pfam" id="PF03951">
    <property type="entry name" value="Gln-synt_N"/>
    <property type="match status" value="1"/>
</dbReference>
<evidence type="ECO:0000256" key="4">
    <source>
        <dbReference type="ARBA" id="ARBA00022840"/>
    </source>
</evidence>
<dbReference type="InterPro" id="IPR008146">
    <property type="entry name" value="Gln_synth_cat_dom"/>
</dbReference>
<dbReference type="SUPFAM" id="SSF55931">
    <property type="entry name" value="Glutamine synthetase/guanido kinase"/>
    <property type="match status" value="1"/>
</dbReference>
<dbReference type="EMBL" id="JAJEPR010000008">
    <property type="protein sequence ID" value="MCC2189455.1"/>
    <property type="molecule type" value="Genomic_DNA"/>
</dbReference>
<reference evidence="9 10" key="1">
    <citation type="submission" date="2021-10" db="EMBL/GenBank/DDBJ databases">
        <title>Anaerobic single-cell dispensing facilitates the cultivation of human gut bacteria.</title>
        <authorList>
            <person name="Afrizal A."/>
        </authorList>
    </citation>
    <scope>NUCLEOTIDE SEQUENCE [LARGE SCALE GENOMIC DNA]</scope>
    <source>
        <strain evidence="9 10">CLA-AA-H277</strain>
    </source>
</reference>
<dbReference type="GO" id="GO:0006542">
    <property type="term" value="P:glutamine biosynthetic process"/>
    <property type="evidence" value="ECO:0007669"/>
    <property type="project" value="InterPro"/>
</dbReference>
<name>A0AAE3DRX6_9FIRM</name>
<comment type="similarity">
    <text evidence="1 5 6">Belongs to the glutamine synthetase family.</text>
</comment>
<keyword evidence="3" id="KW-0547">Nucleotide-binding</keyword>
<proteinExistence type="inferred from homology"/>
<evidence type="ECO:0000259" key="7">
    <source>
        <dbReference type="PROSITE" id="PS51986"/>
    </source>
</evidence>
<feature type="domain" description="GS catalytic" evidence="8">
    <location>
        <begin position="108"/>
        <end position="431"/>
    </location>
</feature>
<dbReference type="InterPro" id="IPR036651">
    <property type="entry name" value="Gln_synt_N_sf"/>
</dbReference>
<dbReference type="Pfam" id="PF00120">
    <property type="entry name" value="Gln-synt_C"/>
    <property type="match status" value="1"/>
</dbReference>
<evidence type="ECO:0000256" key="3">
    <source>
        <dbReference type="ARBA" id="ARBA00022741"/>
    </source>
</evidence>